<evidence type="ECO:0000256" key="6">
    <source>
        <dbReference type="ARBA" id="ARBA00022840"/>
    </source>
</evidence>
<evidence type="ECO:0000256" key="1">
    <source>
        <dbReference type="ARBA" id="ARBA00010886"/>
    </source>
</evidence>
<dbReference type="GO" id="GO:0005524">
    <property type="term" value="F:ATP binding"/>
    <property type="evidence" value="ECO:0007669"/>
    <property type="project" value="UniProtKB-UniRule"/>
</dbReference>
<comment type="caution">
    <text evidence="11">The sequence shown here is derived from an EMBL/GenBank/DDBJ whole genome shotgun (WGS) entry which is preliminary data.</text>
</comment>
<dbReference type="SUPFAM" id="SSF56112">
    <property type="entry name" value="Protein kinase-like (PK-like)"/>
    <property type="match status" value="1"/>
</dbReference>
<keyword evidence="9" id="KW-0472">Membrane</keyword>
<keyword evidence="3" id="KW-0808">Transferase</keyword>
<dbReference type="AlphaFoldDB" id="A0A9X4AVK2"/>
<keyword evidence="9" id="KW-1133">Transmembrane helix</keyword>
<keyword evidence="9" id="KW-0812">Transmembrane</keyword>
<dbReference type="InterPro" id="IPR017441">
    <property type="entry name" value="Protein_kinase_ATP_BS"/>
</dbReference>
<dbReference type="PROSITE" id="PS50011">
    <property type="entry name" value="PROTEIN_KINASE_DOM"/>
    <property type="match status" value="1"/>
</dbReference>
<dbReference type="EMBL" id="JAGTJJ010000020">
    <property type="protein sequence ID" value="MDC3984365.1"/>
    <property type="molecule type" value="Genomic_DNA"/>
</dbReference>
<evidence type="ECO:0000256" key="9">
    <source>
        <dbReference type="SAM" id="Phobius"/>
    </source>
</evidence>
<dbReference type="PROSITE" id="PS00108">
    <property type="entry name" value="PROTEIN_KINASE_ST"/>
    <property type="match status" value="1"/>
</dbReference>
<evidence type="ECO:0000313" key="11">
    <source>
        <dbReference type="EMBL" id="MDC3984365.1"/>
    </source>
</evidence>
<dbReference type="InterPro" id="IPR008271">
    <property type="entry name" value="Ser/Thr_kinase_AS"/>
</dbReference>
<comment type="similarity">
    <text evidence="1">Belongs to the protein kinase superfamily. NEK Ser/Thr protein kinase family. NIMA subfamily.</text>
</comment>
<dbReference type="PRINTS" id="PR01471">
    <property type="entry name" value="HISTAMINEH3R"/>
</dbReference>
<feature type="region of interest" description="Disordered" evidence="8">
    <location>
        <begin position="502"/>
        <end position="581"/>
    </location>
</feature>
<dbReference type="InterPro" id="IPR050660">
    <property type="entry name" value="NEK_Ser/Thr_kinase"/>
</dbReference>
<dbReference type="InterPro" id="IPR003980">
    <property type="entry name" value="Histamine_H3_rcpt"/>
</dbReference>
<accession>A0A9X4AVK2</accession>
<feature type="compositionally biased region" description="Basic and acidic residues" evidence="8">
    <location>
        <begin position="502"/>
        <end position="525"/>
    </location>
</feature>
<dbReference type="InterPro" id="IPR011009">
    <property type="entry name" value="Kinase-like_dom_sf"/>
</dbReference>
<evidence type="ECO:0000256" key="8">
    <source>
        <dbReference type="SAM" id="MobiDB-lite"/>
    </source>
</evidence>
<evidence type="ECO:0000313" key="12">
    <source>
        <dbReference type="Proteomes" id="UP001151081"/>
    </source>
</evidence>
<dbReference type="GO" id="GO:0016020">
    <property type="term" value="C:membrane"/>
    <property type="evidence" value="ECO:0007669"/>
    <property type="project" value="InterPro"/>
</dbReference>
<proteinExistence type="inferred from homology"/>
<gene>
    <name evidence="11" type="ORF">KEG57_27920</name>
</gene>
<feature type="transmembrane region" description="Helical" evidence="9">
    <location>
        <begin position="343"/>
        <end position="363"/>
    </location>
</feature>
<sequence length="581" mass="63146">MKSSNLRATVTVHAYAVTVVDDSQRAGAPPHESQSPPSVVVMPTIDDVVGGVYRLKRLLGAGMFGKVYVAQREDVPEHQVALKILPRSHFAGRNVERELVMLATVGHPNVVQMKDHGTTPEYVWLTMPVYRGETLAERLERGPLGLREAHDVFLAIARGLEALHGAGLRHQDIKPDNIFLATFGGRVHPILLDLGVAAECEGTFVAGTALYASPEQLAAMRGNLAALPISEKMDTYCLAATLLVSLVGEDRYPGSTANTMDDLERALEVRATHPLPDGTLAEVRGEARELIDRALARWLAHDPRERPAMSELAEELDVLLEPEREIARAEERQRQKQRASLQAFRVSAGALLLLAAAGAVVAFSKRETLKLATELERARAEGARQFDQVEICNASYKTAMTDVDKCKASASKDKKLFEEQLDAQMKLCESGSELDCAIEIKKVRDQSAARLQTCEETAEKAEAEWKRREAEWDKQRVALGNERDEQRTLAEKKAEELKKLGEERDRCVADQKACSDEREKLRAEVKSSGAGATSPASSASVSPSPSLTSIASVGPPPPPPPPPAPPPPPPPPPAPPAPPAP</sequence>
<evidence type="ECO:0000256" key="4">
    <source>
        <dbReference type="ARBA" id="ARBA00022741"/>
    </source>
</evidence>
<dbReference type="InterPro" id="IPR000719">
    <property type="entry name" value="Prot_kinase_dom"/>
</dbReference>
<feature type="domain" description="Protein kinase" evidence="10">
    <location>
        <begin position="53"/>
        <end position="320"/>
    </location>
</feature>
<evidence type="ECO:0000259" key="10">
    <source>
        <dbReference type="PROSITE" id="PS50011"/>
    </source>
</evidence>
<dbReference type="RefSeq" id="WP_272422943.1">
    <property type="nucleotide sequence ID" value="NZ_JAGTJJ010000020.1"/>
</dbReference>
<evidence type="ECO:0000256" key="3">
    <source>
        <dbReference type="ARBA" id="ARBA00022679"/>
    </source>
</evidence>
<evidence type="ECO:0000256" key="2">
    <source>
        <dbReference type="ARBA" id="ARBA00022553"/>
    </source>
</evidence>
<feature type="compositionally biased region" description="Pro residues" evidence="8">
    <location>
        <begin position="554"/>
        <end position="581"/>
    </location>
</feature>
<keyword evidence="6 7" id="KW-0067">ATP-binding</keyword>
<dbReference type="PANTHER" id="PTHR43671:SF86">
    <property type="entry name" value="PROTEIN KINASE DOMAIN-CONTAINING PROTEIN"/>
    <property type="match status" value="1"/>
</dbReference>
<keyword evidence="5 11" id="KW-0418">Kinase</keyword>
<dbReference type="GO" id="GO:0004674">
    <property type="term" value="F:protein serine/threonine kinase activity"/>
    <property type="evidence" value="ECO:0007669"/>
    <property type="project" value="TreeGrafter"/>
</dbReference>
<dbReference type="CDD" id="cd14014">
    <property type="entry name" value="STKc_PknB_like"/>
    <property type="match status" value="1"/>
</dbReference>
<dbReference type="GO" id="GO:0004969">
    <property type="term" value="F:histamine receptor activity"/>
    <property type="evidence" value="ECO:0007669"/>
    <property type="project" value="InterPro"/>
</dbReference>
<dbReference type="Pfam" id="PF00069">
    <property type="entry name" value="Pkinase"/>
    <property type="match status" value="1"/>
</dbReference>
<feature type="binding site" evidence="7">
    <location>
        <position position="83"/>
    </location>
    <ligand>
        <name>ATP</name>
        <dbReference type="ChEBI" id="CHEBI:30616"/>
    </ligand>
</feature>
<organism evidence="11 12">
    <name type="scientific">Polyangium jinanense</name>
    <dbReference type="NCBI Taxonomy" id="2829994"/>
    <lineage>
        <taxon>Bacteria</taxon>
        <taxon>Pseudomonadati</taxon>
        <taxon>Myxococcota</taxon>
        <taxon>Polyangia</taxon>
        <taxon>Polyangiales</taxon>
        <taxon>Polyangiaceae</taxon>
        <taxon>Polyangium</taxon>
    </lineage>
</organism>
<dbReference type="Proteomes" id="UP001151081">
    <property type="component" value="Unassembled WGS sequence"/>
</dbReference>
<keyword evidence="2" id="KW-0597">Phosphoprotein</keyword>
<name>A0A9X4AVK2_9BACT</name>
<feature type="compositionally biased region" description="Low complexity" evidence="8">
    <location>
        <begin position="527"/>
        <end position="553"/>
    </location>
</feature>
<dbReference type="SMART" id="SM00220">
    <property type="entry name" value="S_TKc"/>
    <property type="match status" value="1"/>
</dbReference>
<dbReference type="PROSITE" id="PS00107">
    <property type="entry name" value="PROTEIN_KINASE_ATP"/>
    <property type="match status" value="1"/>
</dbReference>
<keyword evidence="12" id="KW-1185">Reference proteome</keyword>
<reference evidence="11 12" key="1">
    <citation type="submission" date="2021-04" db="EMBL/GenBank/DDBJ databases">
        <title>Genome analysis of Polyangium sp.</title>
        <authorList>
            <person name="Li Y."/>
            <person name="Wang J."/>
        </authorList>
    </citation>
    <scope>NUCLEOTIDE SEQUENCE [LARGE SCALE GENOMIC DNA]</scope>
    <source>
        <strain evidence="11 12">SDU14</strain>
    </source>
</reference>
<protein>
    <submittedName>
        <fullName evidence="11">Protein kinase</fullName>
    </submittedName>
</protein>
<evidence type="ECO:0000256" key="7">
    <source>
        <dbReference type="PROSITE-ProRule" id="PRU10141"/>
    </source>
</evidence>
<keyword evidence="4 7" id="KW-0547">Nucleotide-binding</keyword>
<dbReference type="Gene3D" id="1.10.510.10">
    <property type="entry name" value="Transferase(Phosphotransferase) domain 1"/>
    <property type="match status" value="1"/>
</dbReference>
<dbReference type="Gene3D" id="3.30.200.20">
    <property type="entry name" value="Phosphorylase Kinase, domain 1"/>
    <property type="match status" value="1"/>
</dbReference>
<dbReference type="PANTHER" id="PTHR43671">
    <property type="entry name" value="SERINE/THREONINE-PROTEIN KINASE NEK"/>
    <property type="match status" value="1"/>
</dbReference>
<evidence type="ECO:0000256" key="5">
    <source>
        <dbReference type="ARBA" id="ARBA00022777"/>
    </source>
</evidence>